<dbReference type="EMBL" id="CP000805">
    <property type="protein sequence ID" value="ACD70816.1"/>
    <property type="molecule type" value="Genomic_DNA"/>
</dbReference>
<dbReference type="GO" id="GO:0005525">
    <property type="term" value="F:GTP binding"/>
    <property type="evidence" value="ECO:0007669"/>
    <property type="project" value="UniProtKB-UniRule"/>
</dbReference>
<dbReference type="InterPro" id="IPR000158">
    <property type="entry name" value="Cell_div_FtsZ"/>
</dbReference>
<evidence type="ECO:0000313" key="10">
    <source>
        <dbReference type="EMBL" id="ACD70816.1"/>
    </source>
</evidence>
<feature type="binding site" evidence="4">
    <location>
        <position position="193"/>
    </location>
    <ligand>
        <name>GTP</name>
        <dbReference type="ChEBI" id="CHEBI:37565"/>
    </ligand>
</feature>
<evidence type="ECO:0000259" key="8">
    <source>
        <dbReference type="SMART" id="SM00864"/>
    </source>
</evidence>
<dbReference type="SMART" id="SM00865">
    <property type="entry name" value="Tubulin_C"/>
    <property type="match status" value="1"/>
</dbReference>
<dbReference type="HAMAP" id="MF_00909">
    <property type="entry name" value="FtsZ"/>
    <property type="match status" value="1"/>
</dbReference>
<dbReference type="AlphaFoldDB" id="A0A0H3BIA8"/>
<evidence type="ECO:0000313" key="11">
    <source>
        <dbReference type="Proteomes" id="UP000001202"/>
    </source>
</evidence>
<feature type="binding site" evidence="4">
    <location>
        <position position="145"/>
    </location>
    <ligand>
        <name>GTP</name>
        <dbReference type="ChEBI" id="CHEBI:37565"/>
    </ligand>
</feature>
<feature type="binding site" evidence="4">
    <location>
        <position position="149"/>
    </location>
    <ligand>
        <name>GTP</name>
        <dbReference type="ChEBI" id="CHEBI:37565"/>
    </ligand>
</feature>
<dbReference type="GO" id="GO:0051258">
    <property type="term" value="P:protein polymerization"/>
    <property type="evidence" value="ECO:0007669"/>
    <property type="project" value="UniProtKB-UniRule"/>
</dbReference>
<dbReference type="InterPro" id="IPR018316">
    <property type="entry name" value="Tubulin/FtsZ_2-layer-sand-dom"/>
</dbReference>
<evidence type="ECO:0000256" key="3">
    <source>
        <dbReference type="ARBA" id="ARBA00023134"/>
    </source>
</evidence>
<dbReference type="NCBIfam" id="TIGR00065">
    <property type="entry name" value="ftsZ"/>
    <property type="match status" value="1"/>
</dbReference>
<evidence type="ECO:0000256" key="4">
    <source>
        <dbReference type="HAMAP-Rule" id="MF_00909"/>
    </source>
</evidence>
<comment type="subcellular location">
    <subcellularLocation>
        <location evidence="4">Cytoplasm</location>
    </subcellularLocation>
    <text evidence="4">Assembles at midcell at the inner surface of the cytoplasmic membrane.</text>
</comment>
<dbReference type="InterPro" id="IPR024757">
    <property type="entry name" value="FtsZ_C"/>
</dbReference>
<accession>A0A0H3BIA8</accession>
<dbReference type="InterPro" id="IPR020805">
    <property type="entry name" value="Cell_div_FtsZ_CS"/>
</dbReference>
<dbReference type="GO" id="GO:0032153">
    <property type="term" value="C:cell division site"/>
    <property type="evidence" value="ECO:0007669"/>
    <property type="project" value="UniProtKB-UniRule"/>
</dbReference>
<feature type="region of interest" description="Disordered" evidence="7">
    <location>
        <begin position="386"/>
        <end position="418"/>
    </location>
</feature>
<comment type="subunit">
    <text evidence="4">Homodimer. Polymerizes to form a dynamic ring structure in a strictly GTP-dependent manner. Interacts directly with several other division proteins.</text>
</comment>
<dbReference type="GO" id="GO:0005737">
    <property type="term" value="C:cytoplasm"/>
    <property type="evidence" value="ECO:0007669"/>
    <property type="project" value="UniProtKB-SubCell"/>
</dbReference>
<dbReference type="PROSITE" id="PS01134">
    <property type="entry name" value="FTSZ_1"/>
    <property type="match status" value="1"/>
</dbReference>
<evidence type="ECO:0000256" key="1">
    <source>
        <dbReference type="ARBA" id="ARBA00009690"/>
    </source>
</evidence>
<name>A0A0H3BIA8_TREPS</name>
<keyword evidence="4" id="KW-0963">Cytoplasm</keyword>
<keyword evidence="3 4" id="KW-0342">GTP-binding</keyword>
<keyword evidence="4 6" id="KW-0132">Cell division</keyword>
<dbReference type="PROSITE" id="PS01135">
    <property type="entry name" value="FTSZ_2"/>
    <property type="match status" value="1"/>
</dbReference>
<dbReference type="InterPro" id="IPR003008">
    <property type="entry name" value="Tubulin_FtsZ_GTPase"/>
</dbReference>
<dbReference type="SMART" id="SM00864">
    <property type="entry name" value="Tubulin"/>
    <property type="match status" value="1"/>
</dbReference>
<comment type="similarity">
    <text evidence="1 4 6">Belongs to the FtsZ family.</text>
</comment>
<evidence type="ECO:0000256" key="7">
    <source>
        <dbReference type="SAM" id="MobiDB-lite"/>
    </source>
</evidence>
<dbReference type="PRINTS" id="PR00423">
    <property type="entry name" value="CELLDVISFTSZ"/>
</dbReference>
<evidence type="ECO:0000259" key="9">
    <source>
        <dbReference type="SMART" id="SM00865"/>
    </source>
</evidence>
<feature type="domain" description="Tubulin/FtsZ GTPase" evidence="8">
    <location>
        <begin position="19"/>
        <end position="211"/>
    </location>
</feature>
<feature type="binding site" evidence="4">
    <location>
        <begin position="114"/>
        <end position="116"/>
    </location>
    <ligand>
        <name>GTP</name>
        <dbReference type="ChEBI" id="CHEBI:37565"/>
    </ligand>
</feature>
<dbReference type="GO" id="GO:0043093">
    <property type="term" value="P:FtsZ-dependent cytokinesis"/>
    <property type="evidence" value="ECO:0007669"/>
    <property type="project" value="UniProtKB-UniRule"/>
</dbReference>
<dbReference type="SUPFAM" id="SSF52490">
    <property type="entry name" value="Tubulin nucleotide-binding domain-like"/>
    <property type="match status" value="1"/>
</dbReference>
<gene>
    <name evidence="4 10" type="primary">ftsZ</name>
    <name evidence="10" type="ordered locus">TPASS_0390</name>
</gene>
<comment type="function">
    <text evidence="4 6">Essential cell division protein that forms a contractile ring structure (Z ring) at the future cell division site. The regulation of the ring assembly controls the timing and the location of cell division. One of the functions of the FtsZ ring is to recruit other cell division proteins to the septum to produce a new cell wall between the dividing cells. Binds GTP and shows GTPase activity.</text>
</comment>
<evidence type="ECO:0000256" key="5">
    <source>
        <dbReference type="NCBIfam" id="TIGR00065"/>
    </source>
</evidence>
<dbReference type="GO" id="GO:0003924">
    <property type="term" value="F:GTPase activity"/>
    <property type="evidence" value="ECO:0007669"/>
    <property type="project" value="UniProtKB-UniRule"/>
</dbReference>
<reference evidence="10 11" key="1">
    <citation type="journal article" date="2008" name="BMC Microbiol.">
        <title>Complete genome sequence of Treponema pallidum ssp. pallidum strain SS14 determined with oligonucleotide arrays.</title>
        <authorList>
            <person name="Matejkova P."/>
            <person name="Strouhal M."/>
            <person name="Smajs D."/>
            <person name="Norris S.J."/>
            <person name="Palzkill T."/>
            <person name="Petrosino J.F."/>
            <person name="Sodergren E."/>
            <person name="Norton J.E."/>
            <person name="Singh J."/>
            <person name="Richmond T.A."/>
            <person name="Molla M.N."/>
            <person name="Albert T.J."/>
            <person name="Weinstock G.M."/>
        </authorList>
    </citation>
    <scope>NUCLEOTIDE SEQUENCE [LARGE SCALE GENOMIC DNA]</scope>
    <source>
        <strain evidence="10 11">SS14</strain>
    </source>
</reference>
<feature type="binding site" evidence="4">
    <location>
        <begin position="27"/>
        <end position="31"/>
    </location>
    <ligand>
        <name>GTP</name>
        <dbReference type="ChEBI" id="CHEBI:37565"/>
    </ligand>
</feature>
<dbReference type="PATRIC" id="fig|455434.6.peg.392"/>
<dbReference type="PANTHER" id="PTHR30314:SF3">
    <property type="entry name" value="MITOCHONDRIAL DIVISION PROTEIN FSZA"/>
    <property type="match status" value="1"/>
</dbReference>
<organism evidence="10 11">
    <name type="scientific">Treponema pallidum subsp. pallidum (strain SS14)</name>
    <dbReference type="NCBI Taxonomy" id="455434"/>
    <lineage>
        <taxon>Bacteria</taxon>
        <taxon>Pseudomonadati</taxon>
        <taxon>Spirochaetota</taxon>
        <taxon>Spirochaetia</taxon>
        <taxon>Spirochaetales</taxon>
        <taxon>Treponemataceae</taxon>
        <taxon>Treponema</taxon>
    </lineage>
</organism>
<dbReference type="KEGG" id="tpp:TPASS_0390"/>
<proteinExistence type="inferred from homology"/>
<protein>
    <recommendedName>
        <fullName evidence="4 5">Cell division protein FtsZ</fullName>
    </recommendedName>
</protein>
<dbReference type="GO" id="GO:0000917">
    <property type="term" value="P:division septum assembly"/>
    <property type="evidence" value="ECO:0007669"/>
    <property type="project" value="UniProtKB-KW"/>
</dbReference>
<dbReference type="SUPFAM" id="SSF55307">
    <property type="entry name" value="Tubulin C-terminal domain-like"/>
    <property type="match status" value="1"/>
</dbReference>
<evidence type="ECO:0000256" key="2">
    <source>
        <dbReference type="ARBA" id="ARBA00022741"/>
    </source>
</evidence>
<keyword evidence="4 6" id="KW-0131">Cell cycle</keyword>
<dbReference type="PANTHER" id="PTHR30314">
    <property type="entry name" value="CELL DIVISION PROTEIN FTSZ-RELATED"/>
    <property type="match status" value="1"/>
</dbReference>
<dbReference type="SMR" id="A0A0H3BIA8"/>
<dbReference type="Pfam" id="PF00091">
    <property type="entry name" value="Tubulin"/>
    <property type="match status" value="1"/>
</dbReference>
<dbReference type="InterPro" id="IPR036525">
    <property type="entry name" value="Tubulin/FtsZ_GTPase_sf"/>
</dbReference>
<dbReference type="InterPro" id="IPR008280">
    <property type="entry name" value="Tub_FtsZ_C"/>
</dbReference>
<dbReference type="FunFam" id="3.40.50.1440:FF:000001">
    <property type="entry name" value="Cell division protein FtsZ"/>
    <property type="match status" value="1"/>
</dbReference>
<keyword evidence="4 6" id="KW-0717">Septation</keyword>
<feature type="domain" description="Tubulin/FtsZ 2-layer sandwich" evidence="9">
    <location>
        <begin position="213"/>
        <end position="331"/>
    </location>
</feature>
<dbReference type="Proteomes" id="UP000001202">
    <property type="component" value="Chromosome"/>
</dbReference>
<dbReference type="InterPro" id="IPR045061">
    <property type="entry name" value="FtsZ/CetZ"/>
</dbReference>
<sequence length="418" mass="43839">MMNIELAPSGEEFTLSPTVIKVIGAGGGGSNAVNRMMSCGLQCVEFIAANTDVQALSYSTAPKKLAIGTKVTRGLGAGGDPEIGEKAAMEDAEAIASALQGANMVFITAGMGGGTGTGAAPVIAKIARELGALTVAVVTKPFRFEGRAKMMLAERGIEKLRTHSDTVIVIPNQNLLSVVDKRCPIKETYLVADDLLRKSVQSISDLITLPGEVNLDFMDVKNTMEGQGYALIGVGEGEGENRAVDAATAAINNPLLEETRIEGATRLLVAVRGSENLSMGEVDGVMSVVAKTIDPDAIIIHGTSIDASMQDRVRVTVIATGVPQASISIAGDTHSSQKIKTSSYGAVSTGVYISSDEWNRAKSSKQPNLPGLATRNSAVQETRMEKNGVKGHTFGVPLPSVNEDLDEPTFLRNRNKGL</sequence>
<keyword evidence="2 4" id="KW-0547">Nucleotide-binding</keyword>
<dbReference type="Gene3D" id="3.40.50.1440">
    <property type="entry name" value="Tubulin/FtsZ, GTPase domain"/>
    <property type="match status" value="1"/>
</dbReference>
<dbReference type="RefSeq" id="WP_010881838.1">
    <property type="nucleotide sequence ID" value="NC_010741.1"/>
</dbReference>
<dbReference type="GeneID" id="93876164"/>
<dbReference type="CDD" id="cd02201">
    <property type="entry name" value="FtsZ_type1"/>
    <property type="match status" value="1"/>
</dbReference>
<evidence type="ECO:0000256" key="6">
    <source>
        <dbReference type="RuleBase" id="RU000631"/>
    </source>
</evidence>
<dbReference type="Pfam" id="PF12327">
    <property type="entry name" value="FtsZ_C"/>
    <property type="match status" value="1"/>
</dbReference>